<keyword evidence="3" id="KW-1185">Reference proteome</keyword>
<proteinExistence type="predicted"/>
<feature type="transmembrane region" description="Helical" evidence="1">
    <location>
        <begin position="54"/>
        <end position="76"/>
    </location>
</feature>
<dbReference type="OrthoDB" id="2192445at2"/>
<dbReference type="InterPro" id="IPR046503">
    <property type="entry name" value="DUF6681"/>
</dbReference>
<dbReference type="EMBL" id="NGJZ01000002">
    <property type="protein sequence ID" value="RSU07189.1"/>
    <property type="molecule type" value="Genomic_DNA"/>
</dbReference>
<dbReference type="RefSeq" id="WP_126824867.1">
    <property type="nucleotide sequence ID" value="NZ_JBHLWU010000002.1"/>
</dbReference>
<keyword evidence="1" id="KW-1133">Transmembrane helix</keyword>
<accession>A0A430AGX6</accession>
<organism evidence="2 3">
    <name type="scientific">Vagococcus entomophilus</name>
    <dbReference type="NCBI Taxonomy" id="1160095"/>
    <lineage>
        <taxon>Bacteria</taxon>
        <taxon>Bacillati</taxon>
        <taxon>Bacillota</taxon>
        <taxon>Bacilli</taxon>
        <taxon>Lactobacillales</taxon>
        <taxon>Enterococcaceae</taxon>
        <taxon>Vagococcus</taxon>
    </lineage>
</organism>
<dbReference type="AlphaFoldDB" id="A0A430AGX6"/>
<comment type="caution">
    <text evidence="2">The sequence shown here is derived from an EMBL/GenBank/DDBJ whole genome shotgun (WGS) entry which is preliminary data.</text>
</comment>
<gene>
    <name evidence="2" type="ORF">CBF30_08020</name>
</gene>
<evidence type="ECO:0000313" key="3">
    <source>
        <dbReference type="Proteomes" id="UP000288669"/>
    </source>
</evidence>
<keyword evidence="1" id="KW-0812">Transmembrane</keyword>
<feature type="transmembrane region" description="Helical" evidence="1">
    <location>
        <begin position="25"/>
        <end position="42"/>
    </location>
</feature>
<name>A0A430AGX6_9ENTE</name>
<reference evidence="2 3" key="1">
    <citation type="submission" date="2017-05" db="EMBL/GenBank/DDBJ databases">
        <title>Vagococcus spp. assemblies.</title>
        <authorList>
            <person name="Gulvik C.A."/>
        </authorList>
    </citation>
    <scope>NUCLEOTIDE SEQUENCE [LARGE SCALE GENOMIC DNA]</scope>
    <source>
        <strain evidence="2 3">DSM 24756</strain>
    </source>
</reference>
<evidence type="ECO:0000313" key="2">
    <source>
        <dbReference type="EMBL" id="RSU07189.1"/>
    </source>
</evidence>
<sequence length="264" mass="30460">MFTILDGINRFLSYLNINVKAKNRTYLIVGVISNAYIGYLIYQFLSVHSYVQAIIYSLILIVLIYFWITNFIFYFYDRNVKWDISPWVEKKLAAKELENAEKKDHVEIPTGKDGSHLVIYDKQEVTEQGLISEVKVTPEGQKVLSDLVQYFKQQTVQNIGKQKKIKDKTYSLGKKLLVPSSTIEEEGGRLALYIGLNAIERKRVGYITKIAEVDTAKMQSSYTIFPANVYITGGEYKMPGRRKEILQGFDPYQIHLEVLYEAKL</sequence>
<dbReference type="Pfam" id="PF20386">
    <property type="entry name" value="DUF6681"/>
    <property type="match status" value="1"/>
</dbReference>
<dbReference type="Proteomes" id="UP000288669">
    <property type="component" value="Unassembled WGS sequence"/>
</dbReference>
<evidence type="ECO:0000256" key="1">
    <source>
        <dbReference type="SAM" id="Phobius"/>
    </source>
</evidence>
<keyword evidence="1" id="KW-0472">Membrane</keyword>
<protein>
    <submittedName>
        <fullName evidence="2">Uncharacterized protein</fullName>
    </submittedName>
</protein>